<sequence length="234" mass="25458">MFCLLLGLIILDSAVALQSPAKRVQRAPRLLKQCRGGALDASAIPGGEWYATELKSNPMRTRMWTSGAIAGGGDVLAQTLASQPFNAERLCAFVLVNALFIAPVVGPWFAFLARSADRARRETELPSWLITAIQTLADQTAGAFTVLSAFFVVNELFRWLVASVFALQVLPFVPALDAGVAAVRTQLMITMHANWKIWPIANYLNFAFVPAEFQLLASNVVAFFWSAILSALAN</sequence>
<dbReference type="GO" id="GO:0005737">
    <property type="term" value="C:cytoplasm"/>
    <property type="evidence" value="ECO:0007669"/>
    <property type="project" value="TreeGrafter"/>
</dbReference>
<dbReference type="PANTHER" id="PTHR11266">
    <property type="entry name" value="PEROXISOMAL MEMBRANE PROTEIN 2, PXMP2 MPV17"/>
    <property type="match status" value="1"/>
</dbReference>
<dbReference type="EMBL" id="JBBJCI010000035">
    <property type="protein sequence ID" value="KAK7253223.1"/>
    <property type="molecule type" value="Genomic_DNA"/>
</dbReference>
<name>A0ABR1GBW7_AURAN</name>
<reference evidence="1 2" key="1">
    <citation type="submission" date="2024-03" db="EMBL/GenBank/DDBJ databases">
        <title>Aureococcus anophagefferens CCMP1851 and Kratosvirus quantuckense: Draft genome of a second virus-susceptible host strain in the model system.</title>
        <authorList>
            <person name="Chase E."/>
            <person name="Truchon A.R."/>
            <person name="Schepens W."/>
            <person name="Wilhelm S.W."/>
        </authorList>
    </citation>
    <scope>NUCLEOTIDE SEQUENCE [LARGE SCALE GENOMIC DNA]</scope>
    <source>
        <strain evidence="1 2">CCMP1851</strain>
    </source>
</reference>
<protein>
    <submittedName>
        <fullName evidence="1">Peroxisomal membrane protein</fullName>
    </submittedName>
</protein>
<dbReference type="GO" id="GO:0016020">
    <property type="term" value="C:membrane"/>
    <property type="evidence" value="ECO:0007669"/>
    <property type="project" value="UniProtKB-SubCell"/>
</dbReference>
<organism evidence="1 2">
    <name type="scientific">Aureococcus anophagefferens</name>
    <name type="common">Harmful bloom alga</name>
    <dbReference type="NCBI Taxonomy" id="44056"/>
    <lineage>
        <taxon>Eukaryota</taxon>
        <taxon>Sar</taxon>
        <taxon>Stramenopiles</taxon>
        <taxon>Ochrophyta</taxon>
        <taxon>Pelagophyceae</taxon>
        <taxon>Pelagomonadales</taxon>
        <taxon>Pelagomonadaceae</taxon>
        <taxon>Aureococcus</taxon>
    </lineage>
</organism>
<proteinExistence type="predicted"/>
<dbReference type="Pfam" id="PF04117">
    <property type="entry name" value="Mpv17_PMP22"/>
    <property type="match status" value="1"/>
</dbReference>
<accession>A0ABR1GBW7</accession>
<comment type="caution">
    <text evidence="1">The sequence shown here is derived from an EMBL/GenBank/DDBJ whole genome shotgun (WGS) entry which is preliminary data.</text>
</comment>
<evidence type="ECO:0000313" key="1">
    <source>
        <dbReference type="EMBL" id="KAK7253223.1"/>
    </source>
</evidence>
<dbReference type="Proteomes" id="UP001363151">
    <property type="component" value="Unassembled WGS sequence"/>
</dbReference>
<gene>
    <name evidence="1" type="ORF">SO694_00001045</name>
</gene>
<evidence type="ECO:0000313" key="2">
    <source>
        <dbReference type="Proteomes" id="UP001363151"/>
    </source>
</evidence>
<keyword evidence="2" id="KW-1185">Reference proteome</keyword>
<dbReference type="KEGG" id="aaf:AURANDRAFT_28963"/>
<dbReference type="InterPro" id="IPR007248">
    <property type="entry name" value="Mpv17_PMP22"/>
</dbReference>